<protein>
    <recommendedName>
        <fullName evidence="5">Lipoprotein</fullName>
    </recommendedName>
</protein>
<keyword evidence="2" id="KW-0732">Signal</keyword>
<evidence type="ECO:0000256" key="1">
    <source>
        <dbReference type="SAM" id="MobiDB-lite"/>
    </source>
</evidence>
<dbReference type="KEGG" id="agi:FSB73_17915"/>
<dbReference type="OrthoDB" id="9937542at2"/>
<dbReference type="AlphaFoldDB" id="A0A5B8VPB0"/>
<evidence type="ECO:0000313" key="3">
    <source>
        <dbReference type="EMBL" id="QEC73269.1"/>
    </source>
</evidence>
<feature type="region of interest" description="Disordered" evidence="1">
    <location>
        <begin position="30"/>
        <end position="88"/>
    </location>
</feature>
<evidence type="ECO:0008006" key="5">
    <source>
        <dbReference type="Google" id="ProtNLM"/>
    </source>
</evidence>
<feature type="chain" id="PRO_5022874936" description="Lipoprotein" evidence="2">
    <location>
        <begin position="31"/>
        <end position="88"/>
    </location>
</feature>
<accession>A0A5B8VPB0</accession>
<evidence type="ECO:0000313" key="4">
    <source>
        <dbReference type="Proteomes" id="UP000321291"/>
    </source>
</evidence>
<name>A0A5B8VPB0_9BACT</name>
<dbReference type="RefSeq" id="WP_146785337.1">
    <property type="nucleotide sequence ID" value="NZ_CP042434.1"/>
</dbReference>
<organism evidence="3 4">
    <name type="scientific">Arachidicoccus ginsenosidivorans</name>
    <dbReference type="NCBI Taxonomy" id="496057"/>
    <lineage>
        <taxon>Bacteria</taxon>
        <taxon>Pseudomonadati</taxon>
        <taxon>Bacteroidota</taxon>
        <taxon>Chitinophagia</taxon>
        <taxon>Chitinophagales</taxon>
        <taxon>Chitinophagaceae</taxon>
        <taxon>Arachidicoccus</taxon>
    </lineage>
</organism>
<proteinExistence type="predicted"/>
<reference evidence="3 4" key="1">
    <citation type="journal article" date="2017" name="Int. J. Syst. Evol. Microbiol.">
        <title>Arachidicoccus ginsenosidivorans sp. nov., with ginsenoside-converting activity isolated from ginseng cultivating soil.</title>
        <authorList>
            <person name="Siddiqi M.Z."/>
            <person name="Aslam Z."/>
            <person name="Im W.T."/>
        </authorList>
    </citation>
    <scope>NUCLEOTIDE SEQUENCE [LARGE SCALE GENOMIC DNA]</scope>
    <source>
        <strain evidence="3 4">Gsoil 809</strain>
    </source>
</reference>
<dbReference type="PROSITE" id="PS51257">
    <property type="entry name" value="PROKAR_LIPOPROTEIN"/>
    <property type="match status" value="1"/>
</dbReference>
<sequence>MMMNNVKNTHWKLFLTALVLFFALSCGSGKGPQHLNDNPNDMGMPDSATISDSPMPGQPSGYNPAGTSHPTDTANGAVVDSTTKGKFQ</sequence>
<gene>
    <name evidence="3" type="ORF">FSB73_17915</name>
</gene>
<evidence type="ECO:0000256" key="2">
    <source>
        <dbReference type="SAM" id="SignalP"/>
    </source>
</evidence>
<dbReference type="EMBL" id="CP042434">
    <property type="protein sequence ID" value="QEC73269.1"/>
    <property type="molecule type" value="Genomic_DNA"/>
</dbReference>
<keyword evidence="4" id="KW-1185">Reference proteome</keyword>
<feature type="signal peptide" evidence="2">
    <location>
        <begin position="1"/>
        <end position="30"/>
    </location>
</feature>
<dbReference type="Proteomes" id="UP000321291">
    <property type="component" value="Chromosome"/>
</dbReference>
<feature type="compositionally biased region" description="Polar residues" evidence="1">
    <location>
        <begin position="65"/>
        <end position="88"/>
    </location>
</feature>